<evidence type="ECO:0000313" key="3">
    <source>
        <dbReference type="EMBL" id="KAL2340275.1"/>
    </source>
</evidence>
<dbReference type="Gene3D" id="1.10.1820.10">
    <property type="entry name" value="protein kinase ck2 holoenzyme, chain C, domain 1"/>
    <property type="match status" value="1"/>
</dbReference>
<dbReference type="EMBL" id="JBGMDY010000003">
    <property type="protein sequence ID" value="KAL2340275.1"/>
    <property type="molecule type" value="Genomic_DNA"/>
</dbReference>
<dbReference type="Pfam" id="PF01214">
    <property type="entry name" value="CK_II_beta"/>
    <property type="match status" value="1"/>
</dbReference>
<sequence length="89" mass="10355">MLLRLSCLVPYYDYALDLILDVESSHGDMFMEEQNELIKSTVEMLYGMIHAQYVLTSKGMAVMLDKYKNYDFGRWPKVYCSKQPCLLVG</sequence>
<reference evidence="3 4" key="1">
    <citation type="submission" date="2024-08" db="EMBL/GenBank/DDBJ databases">
        <title>Insights into the chromosomal genome structure of Flemingia macrophylla.</title>
        <authorList>
            <person name="Ding Y."/>
            <person name="Zhao Y."/>
            <person name="Bi W."/>
            <person name="Wu M."/>
            <person name="Zhao G."/>
            <person name="Gong Y."/>
            <person name="Li W."/>
            <person name="Zhang P."/>
        </authorList>
    </citation>
    <scope>NUCLEOTIDE SEQUENCE [LARGE SCALE GENOMIC DNA]</scope>
    <source>
        <strain evidence="3">DYQJB</strain>
        <tissue evidence="3">Leaf</tissue>
    </source>
</reference>
<dbReference type="PRINTS" id="PR00472">
    <property type="entry name" value="CASNKINASEII"/>
</dbReference>
<protein>
    <recommendedName>
        <fullName evidence="2">Casein kinase II subunit beta</fullName>
        <shortName evidence="2">CK II beta</shortName>
    </recommendedName>
</protein>
<proteinExistence type="inferred from homology"/>
<evidence type="ECO:0000256" key="1">
    <source>
        <dbReference type="ARBA" id="ARBA00006941"/>
    </source>
</evidence>
<evidence type="ECO:0000313" key="4">
    <source>
        <dbReference type="Proteomes" id="UP001603857"/>
    </source>
</evidence>
<accession>A0ABD1MWR3</accession>
<dbReference type="AlphaFoldDB" id="A0ABD1MWR3"/>
<evidence type="ECO:0000256" key="2">
    <source>
        <dbReference type="RuleBase" id="RU361268"/>
    </source>
</evidence>
<comment type="function">
    <text evidence="2">Plays a complex role in regulating the basal catalytic activity of the alpha subunit.</text>
</comment>
<name>A0ABD1MWR3_9FABA</name>
<comment type="subunit">
    <text evidence="2">Tetramer of two alpha and two beta subunits.</text>
</comment>
<dbReference type="SMART" id="SM01085">
    <property type="entry name" value="CK_II_beta"/>
    <property type="match status" value="1"/>
</dbReference>
<dbReference type="InterPro" id="IPR000704">
    <property type="entry name" value="Casein_kinase_II_reg-sub"/>
</dbReference>
<organism evidence="3 4">
    <name type="scientific">Flemingia macrophylla</name>
    <dbReference type="NCBI Taxonomy" id="520843"/>
    <lineage>
        <taxon>Eukaryota</taxon>
        <taxon>Viridiplantae</taxon>
        <taxon>Streptophyta</taxon>
        <taxon>Embryophyta</taxon>
        <taxon>Tracheophyta</taxon>
        <taxon>Spermatophyta</taxon>
        <taxon>Magnoliopsida</taxon>
        <taxon>eudicotyledons</taxon>
        <taxon>Gunneridae</taxon>
        <taxon>Pentapetalae</taxon>
        <taxon>rosids</taxon>
        <taxon>fabids</taxon>
        <taxon>Fabales</taxon>
        <taxon>Fabaceae</taxon>
        <taxon>Papilionoideae</taxon>
        <taxon>50 kb inversion clade</taxon>
        <taxon>NPAAA clade</taxon>
        <taxon>indigoferoid/millettioid clade</taxon>
        <taxon>Phaseoleae</taxon>
        <taxon>Flemingia</taxon>
    </lineage>
</organism>
<comment type="caution">
    <text evidence="3">The sequence shown here is derived from an EMBL/GenBank/DDBJ whole genome shotgun (WGS) entry which is preliminary data.</text>
</comment>
<gene>
    <name evidence="3" type="ORF">Fmac_008215</name>
</gene>
<dbReference type="InterPro" id="IPR035991">
    <property type="entry name" value="Casein_kinase_II_beta-like"/>
</dbReference>
<dbReference type="GO" id="GO:0005956">
    <property type="term" value="C:protein kinase CK2 complex"/>
    <property type="evidence" value="ECO:0007669"/>
    <property type="project" value="UniProtKB-UniRule"/>
</dbReference>
<dbReference type="SUPFAM" id="SSF57798">
    <property type="entry name" value="Casein kinase II beta subunit"/>
    <property type="match status" value="1"/>
</dbReference>
<comment type="similarity">
    <text evidence="1 2">Belongs to the casein kinase 2 subunit beta family.</text>
</comment>
<dbReference type="PANTHER" id="PTHR11740:SF21">
    <property type="entry name" value="CASEIN KINASE II SUBUNIT BETA"/>
    <property type="match status" value="1"/>
</dbReference>
<keyword evidence="4" id="KW-1185">Reference proteome</keyword>
<dbReference type="PANTHER" id="PTHR11740">
    <property type="entry name" value="CASEIN KINASE II SUBUNIT BETA"/>
    <property type="match status" value="1"/>
</dbReference>
<dbReference type="Proteomes" id="UP001603857">
    <property type="component" value="Unassembled WGS sequence"/>
</dbReference>
<dbReference type="InterPro" id="IPR016149">
    <property type="entry name" value="Casein_kin_II_reg-sub_N"/>
</dbReference>